<evidence type="ECO:0000313" key="8">
    <source>
        <dbReference type="WBParaSite" id="GPUH_0000504701-mRNA-1"/>
    </source>
</evidence>
<keyword evidence="5" id="KW-0418">Kinase</keyword>
<reference evidence="8" key="1">
    <citation type="submission" date="2016-06" db="UniProtKB">
        <authorList>
            <consortium name="WormBaseParasite"/>
        </authorList>
    </citation>
    <scope>IDENTIFICATION</scope>
</reference>
<dbReference type="Gene3D" id="3.30.200.20">
    <property type="entry name" value="Phosphorylase Kinase, domain 1"/>
    <property type="match status" value="1"/>
</dbReference>
<organism evidence="8">
    <name type="scientific">Gongylonema pulchrum</name>
    <dbReference type="NCBI Taxonomy" id="637853"/>
    <lineage>
        <taxon>Eukaryota</taxon>
        <taxon>Metazoa</taxon>
        <taxon>Ecdysozoa</taxon>
        <taxon>Nematoda</taxon>
        <taxon>Chromadorea</taxon>
        <taxon>Rhabditida</taxon>
        <taxon>Spirurina</taxon>
        <taxon>Spiruromorpha</taxon>
        <taxon>Spiruroidea</taxon>
        <taxon>Gongylonematidae</taxon>
        <taxon>Gongylonema</taxon>
    </lineage>
</organism>
<keyword evidence="6" id="KW-0067">ATP-binding</keyword>
<evidence type="ECO:0000259" key="7">
    <source>
        <dbReference type="PROSITE" id="PS50011"/>
    </source>
</evidence>
<evidence type="ECO:0000256" key="6">
    <source>
        <dbReference type="ARBA" id="ARBA00022840"/>
    </source>
</evidence>
<evidence type="ECO:0000256" key="3">
    <source>
        <dbReference type="ARBA" id="ARBA00022679"/>
    </source>
</evidence>
<dbReference type="PROSITE" id="PS00108">
    <property type="entry name" value="PROTEIN_KINASE_ST"/>
    <property type="match status" value="1"/>
</dbReference>
<evidence type="ECO:0000256" key="5">
    <source>
        <dbReference type="ARBA" id="ARBA00022777"/>
    </source>
</evidence>
<dbReference type="InterPro" id="IPR011009">
    <property type="entry name" value="Kinase-like_dom_sf"/>
</dbReference>
<dbReference type="InterPro" id="IPR000719">
    <property type="entry name" value="Prot_kinase_dom"/>
</dbReference>
<evidence type="ECO:0000256" key="2">
    <source>
        <dbReference type="ARBA" id="ARBA00022527"/>
    </source>
</evidence>
<keyword evidence="4" id="KW-0547">Nucleotide-binding</keyword>
<protein>
    <submittedName>
        <fullName evidence="8">Protein kinase domain-containing protein</fullName>
    </submittedName>
</protein>
<evidence type="ECO:0000256" key="4">
    <source>
        <dbReference type="ARBA" id="ARBA00022741"/>
    </source>
</evidence>
<name>A0A183D8J9_9BILA</name>
<dbReference type="Pfam" id="PF00069">
    <property type="entry name" value="Pkinase"/>
    <property type="match status" value="1"/>
</dbReference>
<dbReference type="SUPFAM" id="SSF56112">
    <property type="entry name" value="Protein kinase-like (PK-like)"/>
    <property type="match status" value="1"/>
</dbReference>
<dbReference type="WBParaSite" id="GPUH_0000504701-mRNA-1">
    <property type="protein sequence ID" value="GPUH_0000504701-mRNA-1"/>
    <property type="gene ID" value="GPUH_0000504701"/>
</dbReference>
<proteinExistence type="inferred from homology"/>
<dbReference type="SMART" id="SM00220">
    <property type="entry name" value="S_TKc"/>
    <property type="match status" value="1"/>
</dbReference>
<evidence type="ECO:0000256" key="1">
    <source>
        <dbReference type="ARBA" id="ARBA00006692"/>
    </source>
</evidence>
<dbReference type="GO" id="GO:0005524">
    <property type="term" value="F:ATP binding"/>
    <property type="evidence" value="ECO:0007669"/>
    <property type="project" value="UniProtKB-KW"/>
</dbReference>
<dbReference type="PANTHER" id="PTHR24349">
    <property type="entry name" value="SERINE/THREONINE-PROTEIN KINASE"/>
    <property type="match status" value="1"/>
</dbReference>
<keyword evidence="2" id="KW-0723">Serine/threonine-protein kinase</keyword>
<keyword evidence="3" id="KW-0808">Transferase</keyword>
<dbReference type="Gene3D" id="1.10.510.10">
    <property type="entry name" value="Transferase(Phosphotransferase) domain 1"/>
    <property type="match status" value="1"/>
</dbReference>
<accession>A0A183D8J9</accession>
<dbReference type="PROSITE" id="PS50011">
    <property type="entry name" value="PROTEIN_KINASE_DOM"/>
    <property type="match status" value="1"/>
</dbReference>
<sequence length="116" mass="13570">LEFQVLPNVAHSRREVELQRLASDHPHIVKIVDVYENKLRGSCCLFVVLEYMSGMMKNYQLTERDTACIMHDLGLAVEHIHALNIAHRDIKPENVMYKYVLKILLEHFFLVLKRGL</sequence>
<dbReference type="AlphaFoldDB" id="A0A183D8J9"/>
<dbReference type="GO" id="GO:0004674">
    <property type="term" value="F:protein serine/threonine kinase activity"/>
    <property type="evidence" value="ECO:0007669"/>
    <property type="project" value="UniProtKB-KW"/>
</dbReference>
<comment type="similarity">
    <text evidence="1">Belongs to the protein kinase superfamily. CAMK Ser/Thr protein kinase family.</text>
</comment>
<feature type="domain" description="Protein kinase" evidence="7">
    <location>
        <begin position="1"/>
        <end position="116"/>
    </location>
</feature>
<dbReference type="InterPro" id="IPR008271">
    <property type="entry name" value="Ser/Thr_kinase_AS"/>
</dbReference>
<dbReference type="InterPro" id="IPR050205">
    <property type="entry name" value="CDPK_Ser/Thr_kinases"/>
</dbReference>